<name>A0A974PAI9_9BACL</name>
<keyword evidence="11" id="KW-0472">Membrane</keyword>
<protein>
    <submittedName>
        <fullName evidence="18">Penicillin-binding protein</fullName>
    </submittedName>
</protein>
<dbReference type="Pfam" id="PF00905">
    <property type="entry name" value="Transpeptidase"/>
    <property type="match status" value="1"/>
</dbReference>
<reference evidence="18 19" key="1">
    <citation type="submission" date="2021-01" db="EMBL/GenBank/DDBJ databases">
        <title>Whole genome sequence of Paenibacillus sonchi LMG 24727 for comparative genomics.</title>
        <authorList>
            <person name="Lee G."/>
            <person name="Kim M.-J."/>
            <person name="Lim K."/>
            <person name="Shin J.-H."/>
        </authorList>
    </citation>
    <scope>NUCLEOTIDE SEQUENCE [LARGE SCALE GENOMIC DNA]</scope>
    <source>
        <strain evidence="18 19">LMG 24727</strain>
    </source>
</reference>
<dbReference type="GO" id="GO:0071555">
    <property type="term" value="P:cell wall organization"/>
    <property type="evidence" value="ECO:0007669"/>
    <property type="project" value="UniProtKB-KW"/>
</dbReference>
<keyword evidence="10" id="KW-1133">Transmembrane helix</keyword>
<dbReference type="PANTHER" id="PTHR32282:SF32">
    <property type="entry name" value="PENICILLIN-BINDING PROTEIN 2A"/>
    <property type="match status" value="1"/>
</dbReference>
<dbReference type="InterPro" id="IPR012338">
    <property type="entry name" value="Beta-lactam/transpept-like"/>
</dbReference>
<dbReference type="InterPro" id="IPR036950">
    <property type="entry name" value="PBP_transglycosylase"/>
</dbReference>
<dbReference type="KEGG" id="pson:JI735_27315"/>
<dbReference type="GO" id="GO:0008658">
    <property type="term" value="F:penicillin binding"/>
    <property type="evidence" value="ECO:0007669"/>
    <property type="project" value="InterPro"/>
</dbReference>
<dbReference type="InterPro" id="IPR050396">
    <property type="entry name" value="Glycosyltr_51/Transpeptidase"/>
</dbReference>
<evidence type="ECO:0000256" key="11">
    <source>
        <dbReference type="ARBA" id="ARBA00023136"/>
    </source>
</evidence>
<evidence type="ECO:0000256" key="8">
    <source>
        <dbReference type="ARBA" id="ARBA00022960"/>
    </source>
</evidence>
<evidence type="ECO:0000256" key="6">
    <source>
        <dbReference type="ARBA" id="ARBA00022692"/>
    </source>
</evidence>
<evidence type="ECO:0000256" key="13">
    <source>
        <dbReference type="ARBA" id="ARBA00023316"/>
    </source>
</evidence>
<proteinExistence type="predicted"/>
<dbReference type="InterPro" id="IPR001264">
    <property type="entry name" value="Glyco_trans_51"/>
</dbReference>
<keyword evidence="2" id="KW-0121">Carboxypeptidase</keyword>
<keyword evidence="19" id="KW-1185">Reference proteome</keyword>
<keyword evidence="5" id="KW-0808">Transferase</keyword>
<evidence type="ECO:0000256" key="14">
    <source>
        <dbReference type="ARBA" id="ARBA00034000"/>
    </source>
</evidence>
<dbReference type="Pfam" id="PF00912">
    <property type="entry name" value="Transgly"/>
    <property type="match status" value="1"/>
</dbReference>
<keyword evidence="7" id="KW-0378">Hydrolase</keyword>
<dbReference type="Gene3D" id="1.10.3810.10">
    <property type="entry name" value="Biosynthetic peptidoglycan transglycosylase-like"/>
    <property type="match status" value="1"/>
</dbReference>
<dbReference type="SUPFAM" id="SSF56601">
    <property type="entry name" value="beta-lactamase/transpeptidase-like"/>
    <property type="match status" value="1"/>
</dbReference>
<keyword evidence="8" id="KW-0133">Cell shape</keyword>
<dbReference type="InterPro" id="IPR001460">
    <property type="entry name" value="PCN-bd_Tpept"/>
</dbReference>
<evidence type="ECO:0000256" key="4">
    <source>
        <dbReference type="ARBA" id="ARBA00022676"/>
    </source>
</evidence>
<dbReference type="PANTHER" id="PTHR32282">
    <property type="entry name" value="BINDING PROTEIN TRANSPEPTIDASE, PUTATIVE-RELATED"/>
    <property type="match status" value="1"/>
</dbReference>
<sequence>MVEENKKKTVKQRPPRRSWLRRFGSVVKWMFILGILGILFAGGAVSGYVASIVKDDPVRSEELIQKEVSQNAVTGFAYFRDGQPIGQLRTEEDRRLVQFNNIPQLVIDAVLAIEDNNFYNHKGVDFSGTLRAVKQKLLNESVQTGGSTLTQQLARRVFLSLDRTEDRKIKEILLSLRLERYLSKQEILTAYLNKVPFGNGSNGYNVYGIKAAAKGIFGLDDLDKLNTAQAAYLAGLPQLPSKYSAFNGVGEFNETAFKRAMERQKLVLRRMLEENKITASQYNEALQFDIKGSLAPHTKKAYATYPYLMLETERKAAEILLSLNEGKNGVVDPNASAAAADNNTLFEEARRQLMTGGYRVYTTIDKKVYSAMHSVSEDSANFTKDSKARGKEQTAGMMINNKTGAILGMIEGRDFNIEQMNYATQMVRQPGSTMKPIAAYLPALDAGLIQPAGILDDAPIILKDGGKGFHIPKNANNRYQGLVTARYALNKSLNLPALKLFNEKVGIEKAWAFSKKLGITTIQDDDYKAQTGVIGGLKYGVTVEDLTNAYSSIGNQGAFNDAYMIEKIVDAQGKIIYQHKVNPEQVYSKQTAYLMTDMLRTVITDGTASTVKKNYKHFKDVPIVGKTGSTQNYGDVWFMGYTPDVTLGMWVGYKEQINTLQGDTQKRQAQTLWTKVMNAVIDKQPELFVTKEFAKPEGIVKKTVSAYSGKLPTDLTDRFTTDIFNAKYVPKQSDDGISRARYITYNGVNYLPLDGTPEDFLKQKIVVKRDKPIQDLVKELLAAFKSMREHQSLSYYMPEDAKSDFPTEVDPRVDDGNSPTPPSGVNVSYSTGKAVITFNPSGSPDVVGYRLYRSLNGGAYKKQAVLSVGEGTTFTPGTPSSANASFYVAAVDVAGHETSSGSVAGAVTPTPETTPPPEESPGAEATPDPGAQPGSTEDPGMVIIEPPGSSDVPAGGGTNAAGGSNAAGGDAAGGNPAGGNAGSGNAAAATP</sequence>
<dbReference type="InterPro" id="IPR013783">
    <property type="entry name" value="Ig-like_fold"/>
</dbReference>
<dbReference type="InterPro" id="IPR023346">
    <property type="entry name" value="Lysozyme-like_dom_sf"/>
</dbReference>
<dbReference type="PROSITE" id="PS50853">
    <property type="entry name" value="FN3"/>
    <property type="match status" value="1"/>
</dbReference>
<comment type="catalytic activity">
    <reaction evidence="14">
        <text>Preferential cleavage: (Ac)2-L-Lys-D-Ala-|-D-Ala. Also transpeptidation of peptidyl-alanyl moieties that are N-acyl substituents of D-alanine.</text>
        <dbReference type="EC" id="3.4.16.4"/>
    </reaction>
</comment>
<dbReference type="Proteomes" id="UP000595841">
    <property type="component" value="Chromosome"/>
</dbReference>
<dbReference type="Gene3D" id="3.40.710.10">
    <property type="entry name" value="DD-peptidase/beta-lactamase superfamily"/>
    <property type="match status" value="1"/>
</dbReference>
<dbReference type="GO" id="GO:0008360">
    <property type="term" value="P:regulation of cell shape"/>
    <property type="evidence" value="ECO:0007669"/>
    <property type="project" value="UniProtKB-KW"/>
</dbReference>
<evidence type="ECO:0000313" key="18">
    <source>
        <dbReference type="EMBL" id="QQZ60196.1"/>
    </source>
</evidence>
<keyword evidence="9" id="KW-0573">Peptidoglycan synthesis</keyword>
<comment type="catalytic activity">
    <reaction evidence="15">
        <text>[GlcNAc-(1-&gt;4)-Mur2Ac(oyl-L-Ala-gamma-D-Glu-L-Lys-D-Ala-D-Ala)](n)-di-trans,octa-cis-undecaprenyl diphosphate + beta-D-GlcNAc-(1-&gt;4)-Mur2Ac(oyl-L-Ala-gamma-D-Glu-L-Lys-D-Ala-D-Ala)-di-trans,octa-cis-undecaprenyl diphosphate = [GlcNAc-(1-&gt;4)-Mur2Ac(oyl-L-Ala-gamma-D-Glu-L-Lys-D-Ala-D-Ala)](n+1)-di-trans,octa-cis-undecaprenyl diphosphate + di-trans,octa-cis-undecaprenyl diphosphate + H(+)</text>
        <dbReference type="Rhea" id="RHEA:23708"/>
        <dbReference type="Rhea" id="RHEA-COMP:9602"/>
        <dbReference type="Rhea" id="RHEA-COMP:9603"/>
        <dbReference type="ChEBI" id="CHEBI:15378"/>
        <dbReference type="ChEBI" id="CHEBI:58405"/>
        <dbReference type="ChEBI" id="CHEBI:60033"/>
        <dbReference type="ChEBI" id="CHEBI:78435"/>
        <dbReference type="EC" id="2.4.99.28"/>
    </reaction>
</comment>
<dbReference type="InterPro" id="IPR003961">
    <property type="entry name" value="FN3_dom"/>
</dbReference>
<feature type="region of interest" description="Disordered" evidence="16">
    <location>
        <begin position="801"/>
        <end position="826"/>
    </location>
</feature>
<dbReference type="RefSeq" id="WP_039835349.1">
    <property type="nucleotide sequence ID" value="NZ_CP068595.1"/>
</dbReference>
<feature type="compositionally biased region" description="Basic and acidic residues" evidence="16">
    <location>
        <begin position="801"/>
        <end position="815"/>
    </location>
</feature>
<dbReference type="GO" id="GO:0006508">
    <property type="term" value="P:proteolysis"/>
    <property type="evidence" value="ECO:0007669"/>
    <property type="project" value="UniProtKB-KW"/>
</dbReference>
<evidence type="ECO:0000256" key="12">
    <source>
        <dbReference type="ARBA" id="ARBA00023268"/>
    </source>
</evidence>
<feature type="region of interest" description="Disordered" evidence="16">
    <location>
        <begin position="899"/>
        <end position="991"/>
    </location>
</feature>
<keyword evidence="12" id="KW-0511">Multifunctional enzyme</keyword>
<keyword evidence="1" id="KW-1003">Cell membrane</keyword>
<accession>A0A974PAI9</accession>
<evidence type="ECO:0000256" key="2">
    <source>
        <dbReference type="ARBA" id="ARBA00022645"/>
    </source>
</evidence>
<evidence type="ECO:0000256" key="1">
    <source>
        <dbReference type="ARBA" id="ARBA00022475"/>
    </source>
</evidence>
<evidence type="ECO:0000256" key="10">
    <source>
        <dbReference type="ARBA" id="ARBA00022989"/>
    </source>
</evidence>
<dbReference type="GO" id="GO:0009002">
    <property type="term" value="F:serine-type D-Ala-D-Ala carboxypeptidase activity"/>
    <property type="evidence" value="ECO:0007669"/>
    <property type="project" value="UniProtKB-EC"/>
</dbReference>
<keyword evidence="6" id="KW-0812">Transmembrane</keyword>
<dbReference type="GO" id="GO:0008955">
    <property type="term" value="F:peptidoglycan glycosyltransferase activity"/>
    <property type="evidence" value="ECO:0007669"/>
    <property type="project" value="UniProtKB-EC"/>
</dbReference>
<dbReference type="AlphaFoldDB" id="A0A974PAI9"/>
<evidence type="ECO:0000313" key="19">
    <source>
        <dbReference type="Proteomes" id="UP000595841"/>
    </source>
</evidence>
<evidence type="ECO:0000259" key="17">
    <source>
        <dbReference type="PROSITE" id="PS50853"/>
    </source>
</evidence>
<evidence type="ECO:0000256" key="5">
    <source>
        <dbReference type="ARBA" id="ARBA00022679"/>
    </source>
</evidence>
<dbReference type="GO" id="GO:0030288">
    <property type="term" value="C:outer membrane-bounded periplasmic space"/>
    <property type="evidence" value="ECO:0007669"/>
    <property type="project" value="TreeGrafter"/>
</dbReference>
<dbReference type="GO" id="GO:0009252">
    <property type="term" value="P:peptidoglycan biosynthetic process"/>
    <property type="evidence" value="ECO:0007669"/>
    <property type="project" value="UniProtKB-KW"/>
</dbReference>
<evidence type="ECO:0000256" key="7">
    <source>
        <dbReference type="ARBA" id="ARBA00022801"/>
    </source>
</evidence>
<evidence type="ECO:0000256" key="16">
    <source>
        <dbReference type="SAM" id="MobiDB-lite"/>
    </source>
</evidence>
<dbReference type="SUPFAM" id="SSF53955">
    <property type="entry name" value="Lysozyme-like"/>
    <property type="match status" value="1"/>
</dbReference>
<evidence type="ECO:0000256" key="15">
    <source>
        <dbReference type="ARBA" id="ARBA00049902"/>
    </source>
</evidence>
<dbReference type="Gene3D" id="2.60.40.10">
    <property type="entry name" value="Immunoglobulins"/>
    <property type="match status" value="1"/>
</dbReference>
<evidence type="ECO:0000256" key="9">
    <source>
        <dbReference type="ARBA" id="ARBA00022984"/>
    </source>
</evidence>
<organism evidence="18 19">
    <name type="scientific">Paenibacillus sonchi</name>
    <dbReference type="NCBI Taxonomy" id="373687"/>
    <lineage>
        <taxon>Bacteria</taxon>
        <taxon>Bacillati</taxon>
        <taxon>Bacillota</taxon>
        <taxon>Bacilli</taxon>
        <taxon>Bacillales</taxon>
        <taxon>Paenibacillaceae</taxon>
        <taxon>Paenibacillus</taxon>
        <taxon>Paenibacillus sonchi group</taxon>
    </lineage>
</organism>
<keyword evidence="4" id="KW-0328">Glycosyltransferase</keyword>
<feature type="compositionally biased region" description="Gly residues" evidence="16">
    <location>
        <begin position="970"/>
        <end position="982"/>
    </location>
</feature>
<gene>
    <name evidence="18" type="ORF">JI735_27315</name>
</gene>
<keyword evidence="3" id="KW-0645">Protease</keyword>
<dbReference type="EMBL" id="CP068595">
    <property type="protein sequence ID" value="QQZ60196.1"/>
    <property type="molecule type" value="Genomic_DNA"/>
</dbReference>
<feature type="domain" description="Fibronectin type-III" evidence="17">
    <location>
        <begin position="818"/>
        <end position="913"/>
    </location>
</feature>
<evidence type="ECO:0000256" key="3">
    <source>
        <dbReference type="ARBA" id="ARBA00022670"/>
    </source>
</evidence>
<keyword evidence="13" id="KW-0961">Cell wall biogenesis/degradation</keyword>